<dbReference type="AlphaFoldDB" id="A0A226DDK2"/>
<feature type="transmembrane region" description="Helical" evidence="1">
    <location>
        <begin position="301"/>
        <end position="320"/>
    </location>
</feature>
<evidence type="ECO:0000256" key="1">
    <source>
        <dbReference type="SAM" id="Phobius"/>
    </source>
</evidence>
<evidence type="ECO:0000313" key="3">
    <source>
        <dbReference type="Proteomes" id="UP000198287"/>
    </source>
</evidence>
<dbReference type="Proteomes" id="UP000198287">
    <property type="component" value="Unassembled WGS sequence"/>
</dbReference>
<proteinExistence type="predicted"/>
<dbReference type="EMBL" id="LNIX01000023">
    <property type="protein sequence ID" value="OXA43269.1"/>
    <property type="molecule type" value="Genomic_DNA"/>
</dbReference>
<organism evidence="2 3">
    <name type="scientific">Folsomia candida</name>
    <name type="common">Springtail</name>
    <dbReference type="NCBI Taxonomy" id="158441"/>
    <lineage>
        <taxon>Eukaryota</taxon>
        <taxon>Metazoa</taxon>
        <taxon>Ecdysozoa</taxon>
        <taxon>Arthropoda</taxon>
        <taxon>Hexapoda</taxon>
        <taxon>Collembola</taxon>
        <taxon>Entomobryomorpha</taxon>
        <taxon>Isotomoidea</taxon>
        <taxon>Isotomidae</taxon>
        <taxon>Proisotominae</taxon>
        <taxon>Folsomia</taxon>
    </lineage>
</organism>
<keyword evidence="1" id="KW-0812">Transmembrane</keyword>
<comment type="caution">
    <text evidence="2">The sequence shown here is derived from an EMBL/GenBank/DDBJ whole genome shotgun (WGS) entry which is preliminary data.</text>
</comment>
<reference evidence="2 3" key="1">
    <citation type="submission" date="2015-12" db="EMBL/GenBank/DDBJ databases">
        <title>The genome of Folsomia candida.</title>
        <authorList>
            <person name="Faddeeva A."/>
            <person name="Derks M.F."/>
            <person name="Anvar Y."/>
            <person name="Smit S."/>
            <person name="Van Straalen N."/>
            <person name="Roelofs D."/>
        </authorList>
    </citation>
    <scope>NUCLEOTIDE SEQUENCE [LARGE SCALE GENOMIC DNA]</scope>
    <source>
        <strain evidence="2 3">VU population</strain>
        <tissue evidence="2">Whole body</tissue>
    </source>
</reference>
<sequence>MLGSVEYDPANKNSYVPITIGDLSSFNIHLDVTTNKGWRCEILIFLDGLDPPINEALRKCIDFQLTKIKTPQRRYNWEGEMYTDQNLIKVVITLPSSKIITTIISNYYNCQKRGAYIPFECVESGKPLNLESDHFQPEEAGWSKRSFPSERLAQKTLTKMVPSSIKDAVGYMFLMFLEMRNLTILNLGYEAPEGGFQVGERYLYQHTQFILVGHRTHTFLSCCVKSRIGLNLYHEPFNLAIWSLLLASMGLLIVTTYLYTKIKGYTSCIVTNLLVYLGPLIEEPSSVTRSQSRCLPFWIQYTPWSFVCLLMSMCYNGILMENMSSLKPGKYDSLMDIYCSVKMNVSRKQVLQKQSDLGKYYWARGTIKYPPVSSYNYTDCFSILSPLGVSYTKVIPYSITSYVLFEIAQQILLDIGYISLSSGDVNKVVSIFYNLMHPQSRYFPKRYLTDYVSHFDAERTNYEITSEIDKELAQCGRSVFFESEEAVISYWKRLKRRYPNTEWYLGKERFLRRQYYLKFERVPASSKIPNMFKTAFEWGLYSLLQSYANHNNFTKSSKWYDKNVNDE</sequence>
<keyword evidence="1" id="KW-0472">Membrane</keyword>
<keyword evidence="1" id="KW-1133">Transmembrane helix</keyword>
<accession>A0A226DDK2</accession>
<gene>
    <name evidence="2" type="ORF">Fcan01_22114</name>
</gene>
<name>A0A226DDK2_FOLCA</name>
<evidence type="ECO:0000313" key="2">
    <source>
        <dbReference type="EMBL" id="OXA43269.1"/>
    </source>
</evidence>
<keyword evidence="3" id="KW-1185">Reference proteome</keyword>
<feature type="transmembrane region" description="Helical" evidence="1">
    <location>
        <begin position="239"/>
        <end position="259"/>
    </location>
</feature>
<protein>
    <submittedName>
        <fullName evidence="2">Uncharacterized protein</fullName>
    </submittedName>
</protein>